<feature type="domain" description="Transposase DDE" evidence="1">
    <location>
        <begin position="6"/>
        <end position="78"/>
    </location>
</feature>
<name>A0A1T1D1V4_9SYNE</name>
<dbReference type="Proteomes" id="UP000242590">
    <property type="component" value="Unassembled WGS sequence"/>
</dbReference>
<protein>
    <recommendedName>
        <fullName evidence="1">Transposase DDE domain-containing protein</fullName>
    </recommendedName>
</protein>
<dbReference type="EMBL" id="MWLE01000075">
    <property type="protein sequence ID" value="OOV34603.1"/>
    <property type="molecule type" value="Genomic_DNA"/>
</dbReference>
<accession>A0A1T1D1V4</accession>
<dbReference type="InterPro" id="IPR025668">
    <property type="entry name" value="Tnp_DDE_dom"/>
</dbReference>
<gene>
    <name evidence="2" type="ORF">BV53_05515</name>
</gene>
<evidence type="ECO:0000259" key="1">
    <source>
        <dbReference type="Pfam" id="PF13612"/>
    </source>
</evidence>
<dbReference type="AlphaFoldDB" id="A0A1T1D1V4"/>
<evidence type="ECO:0000313" key="3">
    <source>
        <dbReference type="Proteomes" id="UP000242590"/>
    </source>
</evidence>
<evidence type="ECO:0000313" key="2">
    <source>
        <dbReference type="EMBL" id="OOV34603.1"/>
    </source>
</evidence>
<proteinExistence type="predicted"/>
<reference evidence="2 3" key="1">
    <citation type="submission" date="2017-02" db="EMBL/GenBank/DDBJ databases">
        <title>Draft Genome Sequences of 'Candidatus Synechococcus spongiarum', Cyanobacterial Symbionts of the Mediterranean Sponge Aplysina aerophoba from two locations.</title>
        <authorList>
            <person name="Slaby B.M."/>
            <person name="Hentschel U."/>
        </authorList>
    </citation>
    <scope>NUCLEOTIDE SEQUENCE [LARGE SCALE GENOMIC DNA]</scope>
    <source>
        <strain evidence="2">LMB bulk15N</strain>
    </source>
</reference>
<comment type="caution">
    <text evidence="2">The sequence shown here is derived from an EMBL/GenBank/DDBJ whole genome shotgun (WGS) entry which is preliminary data.</text>
</comment>
<sequence length="80" mass="9236">MTAAPEGKVFAEKGYLSKPFLVRLWQRGFHWFTGIRRNMKNSLMSMLDTVLLPQPFSIETLFDKLKSSMGLDHTPHRSPI</sequence>
<dbReference type="Pfam" id="PF13612">
    <property type="entry name" value="DDE_Tnp_1_3"/>
    <property type="match status" value="1"/>
</dbReference>
<organism evidence="2 3">
    <name type="scientific">Candidatus Synechococcus spongiarum LMB bulk15N</name>
    <dbReference type="NCBI Taxonomy" id="1943583"/>
    <lineage>
        <taxon>Bacteria</taxon>
        <taxon>Bacillati</taxon>
        <taxon>Cyanobacteriota</taxon>
        <taxon>Cyanophyceae</taxon>
        <taxon>Synechococcales</taxon>
        <taxon>Synechococcaceae</taxon>
        <taxon>Synechococcus</taxon>
    </lineage>
</organism>